<evidence type="ECO:0000256" key="1">
    <source>
        <dbReference type="SAM" id="MobiDB-lite"/>
    </source>
</evidence>
<protein>
    <submittedName>
        <fullName evidence="2">Uncharacterized protein</fullName>
    </submittedName>
</protein>
<sequence>MGFAHEICQSVSESEISQSVSKSDHKPSFSRAKPTLRFGCLHR</sequence>
<feature type="compositionally biased region" description="Low complexity" evidence="1">
    <location>
        <begin position="9"/>
        <end position="21"/>
    </location>
</feature>
<dbReference type="Proteomes" id="UP000005365">
    <property type="component" value="Unassembled WGS sequence"/>
</dbReference>
<feature type="region of interest" description="Disordered" evidence="1">
    <location>
        <begin position="1"/>
        <end position="32"/>
    </location>
</feature>
<evidence type="ECO:0000313" key="3">
    <source>
        <dbReference type="Proteomes" id="UP000005365"/>
    </source>
</evidence>
<keyword evidence="3" id="KW-1185">Reference proteome</keyword>
<comment type="caution">
    <text evidence="2">The sequence shown here is derived from an EMBL/GenBank/DDBJ whole genome shotgun (WGS) entry which is preliminary data.</text>
</comment>
<dbReference type="AlphaFoldDB" id="C6MAL6"/>
<proteinExistence type="predicted"/>
<reference evidence="2" key="1">
    <citation type="submission" date="2009-07" db="EMBL/GenBank/DDBJ databases">
        <authorList>
            <person name="Weinstock G."/>
            <person name="Sodergren E."/>
            <person name="Clifton S."/>
            <person name="Fulton L."/>
            <person name="Fulton B."/>
            <person name="Courtney L."/>
            <person name="Fronick C."/>
            <person name="Harrison M."/>
            <person name="Strong C."/>
            <person name="Farmer C."/>
            <person name="Delahaunty K."/>
            <person name="Markovic C."/>
            <person name="Hall O."/>
            <person name="Minx P."/>
            <person name="Tomlinson C."/>
            <person name="Mitreva M."/>
            <person name="Nelson J."/>
            <person name="Hou S."/>
            <person name="Wollam A."/>
            <person name="Pepin K.H."/>
            <person name="Johnson M."/>
            <person name="Bhonagiri V."/>
            <person name="Nash W.E."/>
            <person name="Warren W."/>
            <person name="Chinwalla A."/>
            <person name="Mardis E.R."/>
            <person name="Wilson R.K."/>
        </authorList>
    </citation>
    <scope>NUCLEOTIDE SEQUENCE [LARGE SCALE GENOMIC DNA]</scope>
    <source>
        <strain evidence="2">ATCC 29256</strain>
    </source>
</reference>
<gene>
    <name evidence="2" type="ORF">NEISICOT_03598</name>
</gene>
<name>C6MAL6_NEISI</name>
<dbReference type="EMBL" id="ACKO02000042">
    <property type="protein sequence ID" value="EET42655.1"/>
    <property type="molecule type" value="Genomic_DNA"/>
</dbReference>
<accession>C6MAL6</accession>
<evidence type="ECO:0000313" key="2">
    <source>
        <dbReference type="EMBL" id="EET42655.1"/>
    </source>
</evidence>
<organism evidence="2 3">
    <name type="scientific">Neisseria sicca ATCC 29256</name>
    <dbReference type="NCBI Taxonomy" id="547045"/>
    <lineage>
        <taxon>Bacteria</taxon>
        <taxon>Pseudomonadati</taxon>
        <taxon>Pseudomonadota</taxon>
        <taxon>Betaproteobacteria</taxon>
        <taxon>Neisseriales</taxon>
        <taxon>Neisseriaceae</taxon>
        <taxon>Neisseria</taxon>
    </lineage>
</organism>